<dbReference type="InterPro" id="IPR000182">
    <property type="entry name" value="GNAT_dom"/>
</dbReference>
<dbReference type="AlphaFoldDB" id="A0A927H2A0"/>
<dbReference type="RefSeq" id="WP_190929900.1">
    <property type="nucleotide sequence ID" value="NZ_JACXJA010000028.1"/>
</dbReference>
<dbReference type="Gene3D" id="3.40.630.30">
    <property type="match status" value="1"/>
</dbReference>
<keyword evidence="5" id="KW-1185">Reference proteome</keyword>
<dbReference type="PROSITE" id="PS51186">
    <property type="entry name" value="GNAT"/>
    <property type="match status" value="1"/>
</dbReference>
<dbReference type="PANTHER" id="PTHR43877">
    <property type="entry name" value="AMINOALKYLPHOSPHONATE N-ACETYLTRANSFERASE-RELATED-RELATED"/>
    <property type="match status" value="1"/>
</dbReference>
<dbReference type="Proteomes" id="UP000639396">
    <property type="component" value="Unassembled WGS sequence"/>
</dbReference>
<keyword evidence="1" id="KW-0808">Transferase</keyword>
<accession>A0A927H2A0</accession>
<evidence type="ECO:0000313" key="4">
    <source>
        <dbReference type="EMBL" id="MBD2864274.1"/>
    </source>
</evidence>
<evidence type="ECO:0000313" key="5">
    <source>
        <dbReference type="Proteomes" id="UP000639396"/>
    </source>
</evidence>
<evidence type="ECO:0000256" key="1">
    <source>
        <dbReference type="ARBA" id="ARBA00022679"/>
    </source>
</evidence>
<name>A0A927H2A0_9BACL</name>
<dbReference type="EMBL" id="JACXJA010000028">
    <property type="protein sequence ID" value="MBD2864274.1"/>
    <property type="molecule type" value="Genomic_DNA"/>
</dbReference>
<dbReference type="GO" id="GO:0016747">
    <property type="term" value="F:acyltransferase activity, transferring groups other than amino-acyl groups"/>
    <property type="evidence" value="ECO:0007669"/>
    <property type="project" value="InterPro"/>
</dbReference>
<dbReference type="CDD" id="cd04301">
    <property type="entry name" value="NAT_SF"/>
    <property type="match status" value="1"/>
</dbReference>
<comment type="caution">
    <text evidence="4">The sequence shown here is derived from an EMBL/GenBank/DDBJ whole genome shotgun (WGS) entry which is preliminary data.</text>
</comment>
<evidence type="ECO:0000259" key="3">
    <source>
        <dbReference type="PROSITE" id="PS51186"/>
    </source>
</evidence>
<dbReference type="SUPFAM" id="SSF55729">
    <property type="entry name" value="Acyl-CoA N-acyltransferases (Nat)"/>
    <property type="match status" value="1"/>
</dbReference>
<feature type="domain" description="N-acetyltransferase" evidence="3">
    <location>
        <begin position="1"/>
        <end position="163"/>
    </location>
</feature>
<protein>
    <submittedName>
        <fullName evidence="4">GNAT family N-acetyltransferase</fullName>
    </submittedName>
</protein>
<reference evidence="4" key="1">
    <citation type="submission" date="2020-09" db="EMBL/GenBank/DDBJ databases">
        <title>A novel bacterium of genus Paenibacillus, isolated from South China Sea.</title>
        <authorList>
            <person name="Huang H."/>
            <person name="Mo K."/>
            <person name="Hu Y."/>
        </authorList>
    </citation>
    <scope>NUCLEOTIDE SEQUENCE</scope>
    <source>
        <strain evidence="4">IB182363</strain>
    </source>
</reference>
<sequence length="163" mass="19050">MNIRPIDKEHDKKLLLALHCEVNYACDTSWARELPYEEYKAKWMSTSQPEQFYSAMLETLDDPRTIAELAEDDDGRLIGYVWSTFADVPDYALTIAEIRDFYIAPDYRREGYGMRLLAYVEDSVRRNGANLLRSETGAENAASRSLHRKYGFEEYRTCLEKRL</sequence>
<organism evidence="4 5">
    <name type="scientific">Paenibacillus oceani</name>
    <dbReference type="NCBI Taxonomy" id="2772510"/>
    <lineage>
        <taxon>Bacteria</taxon>
        <taxon>Bacillati</taxon>
        <taxon>Bacillota</taxon>
        <taxon>Bacilli</taxon>
        <taxon>Bacillales</taxon>
        <taxon>Paenibacillaceae</taxon>
        <taxon>Paenibacillus</taxon>
    </lineage>
</organism>
<proteinExistence type="predicted"/>
<dbReference type="InterPro" id="IPR016181">
    <property type="entry name" value="Acyl_CoA_acyltransferase"/>
</dbReference>
<dbReference type="InterPro" id="IPR050832">
    <property type="entry name" value="Bact_Acetyltransf"/>
</dbReference>
<gene>
    <name evidence="4" type="ORF">IDH45_20020</name>
</gene>
<dbReference type="Pfam" id="PF00583">
    <property type="entry name" value="Acetyltransf_1"/>
    <property type="match status" value="1"/>
</dbReference>
<evidence type="ECO:0000256" key="2">
    <source>
        <dbReference type="ARBA" id="ARBA00023315"/>
    </source>
</evidence>
<dbReference type="PANTHER" id="PTHR43877:SF2">
    <property type="entry name" value="AMINOALKYLPHOSPHONATE N-ACETYLTRANSFERASE-RELATED"/>
    <property type="match status" value="1"/>
</dbReference>
<keyword evidence="2" id="KW-0012">Acyltransferase</keyword>